<dbReference type="PANTHER" id="PTHR18937:SF12">
    <property type="entry name" value="STRUCTURAL MAINTENANCE OF CHROMOSOMES PROTEIN"/>
    <property type="match status" value="1"/>
</dbReference>
<dbReference type="AlphaFoldDB" id="A0A1J1J8I8"/>
<dbReference type="InterPro" id="IPR036277">
    <property type="entry name" value="SMC_hinge_sf"/>
</dbReference>
<protein>
    <recommendedName>
        <fullName evidence="10">Structural maintenance of chromosomes protein</fullName>
    </recommendedName>
</protein>
<evidence type="ECO:0000256" key="5">
    <source>
        <dbReference type="ARBA" id="ARBA00022618"/>
    </source>
</evidence>
<evidence type="ECO:0000313" key="15">
    <source>
        <dbReference type="Proteomes" id="UP000183832"/>
    </source>
</evidence>
<evidence type="ECO:0000313" key="14">
    <source>
        <dbReference type="EMBL" id="CRL07225.1"/>
    </source>
</evidence>
<evidence type="ECO:0000256" key="3">
    <source>
        <dbReference type="ARBA" id="ARBA00005597"/>
    </source>
</evidence>
<dbReference type="PIRSF" id="PIRSF005719">
    <property type="entry name" value="SMC"/>
    <property type="match status" value="1"/>
</dbReference>
<gene>
    <name evidence="14" type="ORF">CLUMA_CG020206</name>
</gene>
<dbReference type="Gene3D" id="3.40.50.300">
    <property type="entry name" value="P-loop containing nucleotide triphosphate hydrolases"/>
    <property type="match status" value="2"/>
</dbReference>
<dbReference type="FunFam" id="3.40.50.300:FF:000564">
    <property type="entry name" value="Structural maintenance of chromosomes 1A"/>
    <property type="match status" value="1"/>
</dbReference>
<proteinExistence type="inferred from homology"/>
<organism evidence="14 15">
    <name type="scientific">Clunio marinus</name>
    <dbReference type="NCBI Taxonomy" id="568069"/>
    <lineage>
        <taxon>Eukaryota</taxon>
        <taxon>Metazoa</taxon>
        <taxon>Ecdysozoa</taxon>
        <taxon>Arthropoda</taxon>
        <taxon>Hexapoda</taxon>
        <taxon>Insecta</taxon>
        <taxon>Pterygota</taxon>
        <taxon>Neoptera</taxon>
        <taxon>Endopterygota</taxon>
        <taxon>Diptera</taxon>
        <taxon>Nematocera</taxon>
        <taxon>Chironomoidea</taxon>
        <taxon>Chironomidae</taxon>
        <taxon>Clunio</taxon>
    </lineage>
</organism>
<keyword evidence="15" id="KW-1185">Reference proteome</keyword>
<dbReference type="InterPro" id="IPR027417">
    <property type="entry name" value="P-loop_NTPase"/>
</dbReference>
<dbReference type="InterPro" id="IPR024704">
    <property type="entry name" value="SMC"/>
</dbReference>
<accession>A0A1J1J8I8</accession>
<dbReference type="STRING" id="568069.A0A1J1J8I8"/>
<feature type="domain" description="SMC hinge" evidence="13">
    <location>
        <begin position="516"/>
        <end position="635"/>
    </location>
</feature>
<dbReference type="Proteomes" id="UP000183832">
    <property type="component" value="Unassembled WGS sequence"/>
</dbReference>
<dbReference type="OrthoDB" id="413649at2759"/>
<evidence type="ECO:0000256" key="7">
    <source>
        <dbReference type="ARBA" id="ARBA00023054"/>
    </source>
</evidence>
<evidence type="ECO:0000256" key="1">
    <source>
        <dbReference type="ARBA" id="ARBA00004123"/>
    </source>
</evidence>
<name>A0A1J1J8I8_9DIPT</name>
<dbReference type="GO" id="GO:0051301">
    <property type="term" value="P:cell division"/>
    <property type="evidence" value="ECO:0007669"/>
    <property type="project" value="UniProtKB-KW"/>
</dbReference>
<evidence type="ECO:0000256" key="4">
    <source>
        <dbReference type="ARBA" id="ARBA00022454"/>
    </source>
</evidence>
<dbReference type="GO" id="GO:0003677">
    <property type="term" value="F:DNA binding"/>
    <property type="evidence" value="ECO:0007669"/>
    <property type="project" value="TreeGrafter"/>
</dbReference>
<dbReference type="GO" id="GO:0005524">
    <property type="term" value="F:ATP binding"/>
    <property type="evidence" value="ECO:0007669"/>
    <property type="project" value="InterPro"/>
</dbReference>
<feature type="region of interest" description="Disordered" evidence="12">
    <location>
        <begin position="251"/>
        <end position="272"/>
    </location>
</feature>
<dbReference type="FunFam" id="1.20.1060.20:FF:000001">
    <property type="entry name" value="Structural maintenance of chromosomes 1A"/>
    <property type="match status" value="1"/>
</dbReference>
<evidence type="ECO:0000256" key="6">
    <source>
        <dbReference type="ARBA" id="ARBA00022776"/>
    </source>
</evidence>
<comment type="similarity">
    <text evidence="3">Belongs to the SMC family. SMC1 subfamily.</text>
</comment>
<sequence length="1225" mass="141292">MEKINSFLQYIEIDNFKSYRGNIKIGPLKQFSAVIGPNGSGKSNFMDAISFVMGEKTNSLRVRKLSDLIHGASIGRPISRHASVTARFLLNDGNMISFQRSVSGSSSDYKINGQSVGSNAYLSELEKLGINVKAKNFLVFQGAVENIAMKNAKERTQLFEEISGSGLLREEYNTLKQEMMSAEEETQFTYQKKKGVAAERKEAKLEKQEADRYARLREEYSEKQVIYQLYKLYHNEKEIQRHIDDLNAKQNEHKKIEDRKGNADEVLREKKKDSGKISRDLAKIEQDIREAESEMNKKHPLYIKAKEKVAHTHKKLDGAVKTLEQAKKADEAHQADIKKLEDELKIINEKKKKFESEVALDSKKRGSNIHLEQDFLKEYDNLKQQADLKSAKYLAKLDSINREQKSDQDLLDSEVNKKTQLEETFKKYSSEKEEAIKRKEKLIEHIKSSEAQLAEQMRNKDELSKDVGSSRERQLELQREILDVNDQLGDAKNDKHEDARRKKKQEVVELFKREIPGVYDRMINMCQPTNKRYNVAVTKVLGKYMEAIIVDTEKTARKCIQMLKDQKLEVETFLPLDYLQAKPLKERLRNIQNPKGVHLIYDVLRFDPPDIERAVLFATNNALVCETPEDAMKVAYEMDRSRYDALALDGTFYQKSGIISGGSHDLARKAKRWDEKHMNTLKLQKEKLNEELKEVTKKTRKQSELTTIESQIKGIENRLKYSKNDLSGSEKIIRDYDRKIAELQKDLDLIGPNVSEIERRMLNRDAKIQEIKGKMNTVEDEYFKGFCKKIGVANIRQYIDRDLVLQQEREKKMAEFVQQIDRINTNLDFERSKDTSKNVMRWERAVQDDEDSLESLKQAEKRHRDDIEKDKEKIEALKLDRQNKKKMVDEMEEETAKARRDVASHAKELASISHQISSFENKIETKRNERLNILRSCKMDDISVPMLKGDLDDILQEQESDQPSSASISTQMQSKVNEIQIDYHSLPRNLKDIDEVDQVKKAGDNLNKELQQKLDTLEKIQTPNMKAMQKLDAVTEKIQTTNEEFENAKRKAKKAKASFEKVKNERITRFNKCLNHISEAIDGIYKALSRNDAAQAFLNPDNPEESYLDGINYNCVAPGKRFQPMSNLSGGEKTIAALALLFAIHSYQPAPFFVLDEIDAALDNTNIGKVAKYIKEQHDLQTIVISLKEEFYGHADILIGITPQPADCLVSRTFLYDLSNFESND</sequence>
<dbReference type="EMBL" id="CVRI01000070">
    <property type="protein sequence ID" value="CRL07225.1"/>
    <property type="molecule type" value="Genomic_DNA"/>
</dbReference>
<evidence type="ECO:0000256" key="12">
    <source>
        <dbReference type="SAM" id="MobiDB-lite"/>
    </source>
</evidence>
<dbReference type="SUPFAM" id="SSF75553">
    <property type="entry name" value="Smc hinge domain"/>
    <property type="match status" value="1"/>
</dbReference>
<dbReference type="SMART" id="SM00968">
    <property type="entry name" value="SMC_hinge"/>
    <property type="match status" value="1"/>
</dbReference>
<feature type="coiled-coil region" evidence="11">
    <location>
        <begin position="678"/>
        <end position="746"/>
    </location>
</feature>
<evidence type="ECO:0000256" key="9">
    <source>
        <dbReference type="ARBA" id="ARBA00023306"/>
    </source>
</evidence>
<keyword evidence="7 11" id="KW-0175">Coiled coil</keyword>
<evidence type="ECO:0000259" key="13">
    <source>
        <dbReference type="SMART" id="SM00968"/>
    </source>
</evidence>
<feature type="coiled-coil region" evidence="11">
    <location>
        <begin position="411"/>
        <end position="466"/>
    </location>
</feature>
<dbReference type="GO" id="GO:0007062">
    <property type="term" value="P:sister chromatid cohesion"/>
    <property type="evidence" value="ECO:0007669"/>
    <property type="project" value="InterPro"/>
</dbReference>
<comment type="subcellular location">
    <subcellularLocation>
        <location evidence="2">Chromosome</location>
    </subcellularLocation>
    <subcellularLocation>
        <location evidence="1 10">Nucleus</location>
    </subcellularLocation>
</comment>
<evidence type="ECO:0000256" key="2">
    <source>
        <dbReference type="ARBA" id="ARBA00004286"/>
    </source>
</evidence>
<dbReference type="Pfam" id="PF02463">
    <property type="entry name" value="SMC_N"/>
    <property type="match status" value="1"/>
</dbReference>
<keyword evidence="8 10" id="KW-0539">Nucleus</keyword>
<evidence type="ECO:0000256" key="10">
    <source>
        <dbReference type="PIRNR" id="PIRNR005719"/>
    </source>
</evidence>
<dbReference type="GO" id="GO:0008278">
    <property type="term" value="C:cohesin complex"/>
    <property type="evidence" value="ECO:0007669"/>
    <property type="project" value="InterPro"/>
</dbReference>
<keyword evidence="4" id="KW-0158">Chromosome</keyword>
<dbReference type="InterPro" id="IPR010935">
    <property type="entry name" value="SMC_hinge"/>
</dbReference>
<dbReference type="Gene3D" id="1.20.1060.20">
    <property type="match status" value="1"/>
</dbReference>
<evidence type="ECO:0000256" key="8">
    <source>
        <dbReference type="ARBA" id="ARBA00023242"/>
    </source>
</evidence>
<dbReference type="GO" id="GO:0005634">
    <property type="term" value="C:nucleus"/>
    <property type="evidence" value="ECO:0007669"/>
    <property type="project" value="UniProtKB-SubCell"/>
</dbReference>
<keyword evidence="6" id="KW-0498">Mitosis</keyword>
<dbReference type="PANTHER" id="PTHR18937">
    <property type="entry name" value="STRUCTURAL MAINTENANCE OF CHROMOSOMES SMC FAMILY MEMBER"/>
    <property type="match status" value="1"/>
</dbReference>
<keyword evidence="5" id="KW-0132">Cell division</keyword>
<dbReference type="GO" id="GO:0016887">
    <property type="term" value="F:ATP hydrolysis activity"/>
    <property type="evidence" value="ECO:0007669"/>
    <property type="project" value="InterPro"/>
</dbReference>
<dbReference type="CDD" id="cd03275">
    <property type="entry name" value="ABC_SMC1_euk"/>
    <property type="match status" value="1"/>
</dbReference>
<reference evidence="14 15" key="1">
    <citation type="submission" date="2015-04" db="EMBL/GenBank/DDBJ databases">
        <authorList>
            <person name="Syromyatnikov M.Y."/>
            <person name="Popov V.N."/>
        </authorList>
    </citation>
    <scope>NUCLEOTIDE SEQUENCE [LARGE SCALE GENOMIC DNA]</scope>
</reference>
<feature type="coiled-coil region" evidence="11">
    <location>
        <begin position="1000"/>
        <end position="1065"/>
    </location>
</feature>
<dbReference type="Gene3D" id="3.30.70.1620">
    <property type="match status" value="1"/>
</dbReference>
<keyword evidence="9" id="KW-0131">Cell cycle</keyword>
<dbReference type="SUPFAM" id="SSF52540">
    <property type="entry name" value="P-loop containing nucleoside triphosphate hydrolases"/>
    <property type="match status" value="1"/>
</dbReference>
<dbReference type="Pfam" id="PF06470">
    <property type="entry name" value="SMC_hinge"/>
    <property type="match status" value="1"/>
</dbReference>
<feature type="coiled-coil region" evidence="11">
    <location>
        <begin position="323"/>
        <end position="357"/>
    </location>
</feature>
<evidence type="ECO:0000256" key="11">
    <source>
        <dbReference type="SAM" id="Coils"/>
    </source>
</evidence>
<feature type="coiled-coil region" evidence="11">
    <location>
        <begin position="839"/>
        <end position="929"/>
    </location>
</feature>
<dbReference type="InterPro" id="IPR028468">
    <property type="entry name" value="Smc1_ABC"/>
</dbReference>
<dbReference type="InterPro" id="IPR003395">
    <property type="entry name" value="RecF/RecN/SMC_N"/>
</dbReference>